<dbReference type="RefSeq" id="WP_203769061.1">
    <property type="nucleotide sequence ID" value="NZ_BAAAYJ010000013.1"/>
</dbReference>
<keyword evidence="2" id="KW-1185">Reference proteome</keyword>
<name>A0A919JHB9_9ACTN</name>
<evidence type="ECO:0000313" key="2">
    <source>
        <dbReference type="Proteomes" id="UP000647172"/>
    </source>
</evidence>
<dbReference type="Proteomes" id="UP000647172">
    <property type="component" value="Unassembled WGS sequence"/>
</dbReference>
<protein>
    <submittedName>
        <fullName evidence="1">Uncharacterized protein</fullName>
    </submittedName>
</protein>
<dbReference type="EMBL" id="BOMQ01000036">
    <property type="protein sequence ID" value="GIE49643.1"/>
    <property type="molecule type" value="Genomic_DNA"/>
</dbReference>
<proteinExistence type="predicted"/>
<sequence>MIEPQAMGLAATSYGFTPDELADAARKMSTANPVEVQPLQRGGSGWDVEILLQGSYAVLLALGPNLAASAIWDGLKLLLVNFRRKHGESRPEPLVTFKINETNDGGRSVEAFVRTDDPEYLRRAMTGLTEAVSATFDRSEEEWTYVVYEEEKGGWTPAEE</sequence>
<reference evidence="1" key="1">
    <citation type="submission" date="2021-01" db="EMBL/GenBank/DDBJ databases">
        <title>Whole genome shotgun sequence of Actinoplanes nipponensis NBRC 14063.</title>
        <authorList>
            <person name="Komaki H."/>
            <person name="Tamura T."/>
        </authorList>
    </citation>
    <scope>NUCLEOTIDE SEQUENCE</scope>
    <source>
        <strain evidence="1">NBRC 14063</strain>
    </source>
</reference>
<gene>
    <name evidence="1" type="ORF">Ani05nite_31770</name>
</gene>
<evidence type="ECO:0000313" key="1">
    <source>
        <dbReference type="EMBL" id="GIE49643.1"/>
    </source>
</evidence>
<organism evidence="1 2">
    <name type="scientific">Actinoplanes nipponensis</name>
    <dbReference type="NCBI Taxonomy" id="135950"/>
    <lineage>
        <taxon>Bacteria</taxon>
        <taxon>Bacillati</taxon>
        <taxon>Actinomycetota</taxon>
        <taxon>Actinomycetes</taxon>
        <taxon>Micromonosporales</taxon>
        <taxon>Micromonosporaceae</taxon>
        <taxon>Actinoplanes</taxon>
    </lineage>
</organism>
<dbReference type="AlphaFoldDB" id="A0A919JHB9"/>
<comment type="caution">
    <text evidence="1">The sequence shown here is derived from an EMBL/GenBank/DDBJ whole genome shotgun (WGS) entry which is preliminary data.</text>
</comment>
<accession>A0A919JHB9</accession>